<reference evidence="6 9" key="2">
    <citation type="submission" date="2016-06" db="EMBL/GenBank/DDBJ databases">
        <authorList>
            <person name="Kjaerup R.B."/>
            <person name="Dalgaard T.S."/>
            <person name="Juul-Madsen H.R."/>
        </authorList>
    </citation>
    <scope>NUCLEOTIDE SEQUENCE [LARGE SCALE GENOMIC DNA]</scope>
    <source>
        <strain evidence="6 9">CECT 5115</strain>
    </source>
</reference>
<dbReference type="Gene3D" id="3.90.1150.10">
    <property type="entry name" value="Aspartate Aminotransferase, domain 1"/>
    <property type="match status" value="1"/>
</dbReference>
<dbReference type="RefSeq" id="WP_067033273.1">
    <property type="nucleotide sequence ID" value="NZ_FLRA01000006.1"/>
</dbReference>
<dbReference type="Pfam" id="PF00155">
    <property type="entry name" value="Aminotran_1_2"/>
    <property type="match status" value="1"/>
</dbReference>
<dbReference type="OrthoDB" id="9802328at2"/>
<dbReference type="EMBL" id="FLRB01000007">
    <property type="protein sequence ID" value="SBT20635.1"/>
    <property type="molecule type" value="Genomic_DNA"/>
</dbReference>
<evidence type="ECO:0000256" key="4">
    <source>
        <dbReference type="ARBA" id="ARBA00022898"/>
    </source>
</evidence>
<proteinExistence type="predicted"/>
<dbReference type="EC" id="2.6.1.39" evidence="6"/>
<dbReference type="GO" id="GO:1901605">
    <property type="term" value="P:alpha-amino acid metabolic process"/>
    <property type="evidence" value="ECO:0007669"/>
    <property type="project" value="TreeGrafter"/>
</dbReference>
<evidence type="ECO:0000313" key="6">
    <source>
        <dbReference type="EMBL" id="SBT17058.1"/>
    </source>
</evidence>
<evidence type="ECO:0000259" key="5">
    <source>
        <dbReference type="Pfam" id="PF00155"/>
    </source>
</evidence>
<reference evidence="7 8" key="1">
    <citation type="submission" date="2016-06" db="EMBL/GenBank/DDBJ databases">
        <authorList>
            <person name="Rodrigo-Torres L."/>
            <person name="Arahal D.R."/>
        </authorList>
    </citation>
    <scope>NUCLEOTIDE SEQUENCE [LARGE SCALE GENOMIC DNA]</scope>
    <source>
        <strain evidence="7 8">CECT 5116</strain>
    </source>
</reference>
<accession>A0A1C3JPC7</accession>
<keyword evidence="3 6" id="KW-0808">Transferase</keyword>
<dbReference type="InterPro" id="IPR015422">
    <property type="entry name" value="PyrdxlP-dep_Trfase_small"/>
</dbReference>
<dbReference type="CDD" id="cd00609">
    <property type="entry name" value="AAT_like"/>
    <property type="match status" value="1"/>
</dbReference>
<dbReference type="Gene3D" id="3.40.640.10">
    <property type="entry name" value="Type I PLP-dependent aspartate aminotransferase-like (Major domain)"/>
    <property type="match status" value="1"/>
</dbReference>
<comment type="cofactor">
    <cofactor evidence="1">
        <name>pyridoxal 5'-phosphate</name>
        <dbReference type="ChEBI" id="CHEBI:597326"/>
    </cofactor>
</comment>
<dbReference type="InterPro" id="IPR015424">
    <property type="entry name" value="PyrdxlP-dep_Trfase"/>
</dbReference>
<evidence type="ECO:0000256" key="1">
    <source>
        <dbReference type="ARBA" id="ARBA00001933"/>
    </source>
</evidence>
<dbReference type="PANTHER" id="PTHR42790:SF19">
    <property type="entry name" value="KYNURENINE_ALPHA-AMINOADIPATE AMINOTRANSFERASE, MITOCHONDRIAL"/>
    <property type="match status" value="1"/>
</dbReference>
<dbReference type="Proteomes" id="UP000092871">
    <property type="component" value="Unassembled WGS sequence"/>
</dbReference>
<dbReference type="PANTHER" id="PTHR42790">
    <property type="entry name" value="AMINOTRANSFERASE"/>
    <property type="match status" value="1"/>
</dbReference>
<dbReference type="AlphaFoldDB" id="A0A1C3JPC7"/>
<keyword evidence="2 6" id="KW-0032">Aminotransferase</keyword>
<dbReference type="EMBL" id="FLRA01000006">
    <property type="protein sequence ID" value="SBT17058.1"/>
    <property type="molecule type" value="Genomic_DNA"/>
</dbReference>
<keyword evidence="8" id="KW-1185">Reference proteome</keyword>
<dbReference type="InterPro" id="IPR050859">
    <property type="entry name" value="Class-I_PLP-dep_aminotransf"/>
</dbReference>
<gene>
    <name evidence="6" type="primary">lysN</name>
    <name evidence="6" type="ORF">MGA5115_01146</name>
    <name evidence="7" type="ORF">MGA5116_01222</name>
</gene>
<dbReference type="GO" id="GO:0047536">
    <property type="term" value="F:2-aminoadipate transaminase activity"/>
    <property type="evidence" value="ECO:0007669"/>
    <property type="project" value="UniProtKB-EC"/>
</dbReference>
<feature type="domain" description="Aminotransferase class I/classII large" evidence="5">
    <location>
        <begin position="52"/>
        <end position="373"/>
    </location>
</feature>
<dbReference type="InterPro" id="IPR015421">
    <property type="entry name" value="PyrdxlP-dep_Trfase_major"/>
</dbReference>
<evidence type="ECO:0000313" key="7">
    <source>
        <dbReference type="EMBL" id="SBT20635.1"/>
    </source>
</evidence>
<keyword evidence="4" id="KW-0663">Pyridoxal phosphate</keyword>
<dbReference type="GO" id="GO:0030170">
    <property type="term" value="F:pyridoxal phosphate binding"/>
    <property type="evidence" value="ECO:0007669"/>
    <property type="project" value="InterPro"/>
</dbReference>
<dbReference type="InterPro" id="IPR004839">
    <property type="entry name" value="Aminotransferase_I/II_large"/>
</dbReference>
<dbReference type="SUPFAM" id="SSF53383">
    <property type="entry name" value="PLP-dependent transferases"/>
    <property type="match status" value="1"/>
</dbReference>
<evidence type="ECO:0000256" key="2">
    <source>
        <dbReference type="ARBA" id="ARBA00022576"/>
    </source>
</evidence>
<evidence type="ECO:0000256" key="3">
    <source>
        <dbReference type="ARBA" id="ARBA00022679"/>
    </source>
</evidence>
<evidence type="ECO:0000313" key="8">
    <source>
        <dbReference type="Proteomes" id="UP000092840"/>
    </source>
</evidence>
<name>A0A1C3JPC7_9GAMM</name>
<evidence type="ECO:0000313" key="9">
    <source>
        <dbReference type="Proteomes" id="UP000092871"/>
    </source>
</evidence>
<dbReference type="Proteomes" id="UP000092840">
    <property type="component" value="Unassembled WGS sequence"/>
</dbReference>
<sequence>MELTQSLQCLQPSYIREILAVAGDPNTISLAGGLPAEQSFPMPIFQSIMSQLANDSSLFQYGPTQGYAPLLDYCDQHFSLSPTDQSLVTTGSQQGLDLIARAYLNPSDGIVMEAPSYLGAVQVFELAQARIIQVDQTSDGPDLTQLEQCFAQHSPKLFYAVPDFHNPTGVCWSLAVRKQVAQLCRRYDVVLIEDAPYRELRFAGEMLPMVSELCPEQAIVLRSFSKYASPGIRLGVITGESHYIHPLITLKQASDLHSSLPMQALLLGLLTHDHFPQHLQAIRALYESRYKILASAIAEYLPDSCSAWPIEGGMFLWLILPTCDVNTLAKTLLKNGVAVVPSSVFYPAHMEGSYSALRLNFTNAEPEALVKAVSRMASALAGEV</sequence>
<organism evidence="6 9">
    <name type="scientific">Marinomonas gallaica</name>
    <dbReference type="NCBI Taxonomy" id="1806667"/>
    <lineage>
        <taxon>Bacteria</taxon>
        <taxon>Pseudomonadati</taxon>
        <taxon>Pseudomonadota</taxon>
        <taxon>Gammaproteobacteria</taxon>
        <taxon>Oceanospirillales</taxon>
        <taxon>Oceanospirillaceae</taxon>
        <taxon>Marinomonas</taxon>
    </lineage>
</organism>
<protein>
    <submittedName>
        <fullName evidence="6">2-aminoadipate transaminase</fullName>
        <ecNumber evidence="6">2.6.1.39</ecNumber>
    </submittedName>
</protein>